<protein>
    <submittedName>
        <fullName evidence="1">Uncharacterized protein</fullName>
    </submittedName>
</protein>
<name>A0A2Z7D3Y3_9LAMI</name>
<dbReference type="AlphaFoldDB" id="A0A2Z7D3Y3"/>
<gene>
    <name evidence="1" type="ORF">F511_22372</name>
</gene>
<dbReference type="EMBL" id="KQ989556">
    <property type="protein sequence ID" value="KZV54263.1"/>
    <property type="molecule type" value="Genomic_DNA"/>
</dbReference>
<evidence type="ECO:0000313" key="2">
    <source>
        <dbReference type="Proteomes" id="UP000250235"/>
    </source>
</evidence>
<sequence>MMRPQSTELNRVFTVRVEPNVHSLKRTQQKLFSKFSPSPPLPPPAAAAAVALRCDRPGEERALRACRAQLDERPPSREHTLRTGARTACCTRVGGVRTPAASPARAGRTAGRPSCAQHAALVLHACGRRAPPVRRFRGEDAVSVFEF</sequence>
<proteinExistence type="predicted"/>
<dbReference type="Proteomes" id="UP000250235">
    <property type="component" value="Unassembled WGS sequence"/>
</dbReference>
<organism evidence="1 2">
    <name type="scientific">Dorcoceras hygrometricum</name>
    <dbReference type="NCBI Taxonomy" id="472368"/>
    <lineage>
        <taxon>Eukaryota</taxon>
        <taxon>Viridiplantae</taxon>
        <taxon>Streptophyta</taxon>
        <taxon>Embryophyta</taxon>
        <taxon>Tracheophyta</taxon>
        <taxon>Spermatophyta</taxon>
        <taxon>Magnoliopsida</taxon>
        <taxon>eudicotyledons</taxon>
        <taxon>Gunneridae</taxon>
        <taxon>Pentapetalae</taxon>
        <taxon>asterids</taxon>
        <taxon>lamiids</taxon>
        <taxon>Lamiales</taxon>
        <taxon>Gesneriaceae</taxon>
        <taxon>Didymocarpoideae</taxon>
        <taxon>Trichosporeae</taxon>
        <taxon>Loxocarpinae</taxon>
        <taxon>Dorcoceras</taxon>
    </lineage>
</organism>
<evidence type="ECO:0000313" key="1">
    <source>
        <dbReference type="EMBL" id="KZV54263.1"/>
    </source>
</evidence>
<reference evidence="1 2" key="1">
    <citation type="journal article" date="2015" name="Proc. Natl. Acad. Sci. U.S.A.">
        <title>The resurrection genome of Boea hygrometrica: A blueprint for survival of dehydration.</title>
        <authorList>
            <person name="Xiao L."/>
            <person name="Yang G."/>
            <person name="Zhang L."/>
            <person name="Yang X."/>
            <person name="Zhao S."/>
            <person name="Ji Z."/>
            <person name="Zhou Q."/>
            <person name="Hu M."/>
            <person name="Wang Y."/>
            <person name="Chen M."/>
            <person name="Xu Y."/>
            <person name="Jin H."/>
            <person name="Xiao X."/>
            <person name="Hu G."/>
            <person name="Bao F."/>
            <person name="Hu Y."/>
            <person name="Wan P."/>
            <person name="Li L."/>
            <person name="Deng X."/>
            <person name="Kuang T."/>
            <person name="Xiang C."/>
            <person name="Zhu J.K."/>
            <person name="Oliver M.J."/>
            <person name="He Y."/>
        </authorList>
    </citation>
    <scope>NUCLEOTIDE SEQUENCE [LARGE SCALE GENOMIC DNA]</scope>
    <source>
        <strain evidence="2">cv. XS01</strain>
    </source>
</reference>
<accession>A0A2Z7D3Y3</accession>
<keyword evidence="2" id="KW-1185">Reference proteome</keyword>